<evidence type="ECO:0000313" key="2">
    <source>
        <dbReference type="EMBL" id="GAA4449834.1"/>
    </source>
</evidence>
<evidence type="ECO:0000256" key="1">
    <source>
        <dbReference type="SAM" id="SignalP"/>
    </source>
</evidence>
<comment type="caution">
    <text evidence="2">The sequence shown here is derived from an EMBL/GenBank/DDBJ whole genome shotgun (WGS) entry which is preliminary data.</text>
</comment>
<proteinExistence type="predicted"/>
<keyword evidence="3" id="KW-1185">Reference proteome</keyword>
<keyword evidence="1" id="KW-0732">Signal</keyword>
<name>A0ABP8MH27_9BACT</name>
<dbReference type="Proteomes" id="UP001501175">
    <property type="component" value="Unassembled WGS sequence"/>
</dbReference>
<dbReference type="EMBL" id="BAABHD010000010">
    <property type="protein sequence ID" value="GAA4449834.1"/>
    <property type="molecule type" value="Genomic_DNA"/>
</dbReference>
<reference evidence="3" key="1">
    <citation type="journal article" date="2019" name="Int. J. Syst. Evol. Microbiol.">
        <title>The Global Catalogue of Microorganisms (GCM) 10K type strain sequencing project: providing services to taxonomists for standard genome sequencing and annotation.</title>
        <authorList>
            <consortium name="The Broad Institute Genomics Platform"/>
            <consortium name="The Broad Institute Genome Sequencing Center for Infectious Disease"/>
            <person name="Wu L."/>
            <person name="Ma J."/>
        </authorList>
    </citation>
    <scope>NUCLEOTIDE SEQUENCE [LARGE SCALE GENOMIC DNA]</scope>
    <source>
        <strain evidence="3">JCM 17927</strain>
    </source>
</reference>
<organism evidence="2 3">
    <name type="scientific">Nibrella saemangeumensis</name>
    <dbReference type="NCBI Taxonomy" id="1084526"/>
    <lineage>
        <taxon>Bacteria</taxon>
        <taxon>Pseudomonadati</taxon>
        <taxon>Bacteroidota</taxon>
        <taxon>Cytophagia</taxon>
        <taxon>Cytophagales</taxon>
        <taxon>Spirosomataceae</taxon>
        <taxon>Nibrella</taxon>
    </lineage>
</organism>
<feature type="signal peptide" evidence="1">
    <location>
        <begin position="1"/>
        <end position="23"/>
    </location>
</feature>
<sequence>MGKMKGVIHITILFLIACYSAVSAPYAVPEPCKEINKVTIQKYTPDIYNKKRQRAPIRRKMVLVSQVNLQADESTESHSSCDESQHFSAAALENQKGGFLFWSVRETSSFRNYLRSRPLWCIPPDSPPPQSTHDWA</sequence>
<protein>
    <submittedName>
        <fullName evidence="2">Uncharacterized protein</fullName>
    </submittedName>
</protein>
<evidence type="ECO:0000313" key="3">
    <source>
        <dbReference type="Proteomes" id="UP001501175"/>
    </source>
</evidence>
<feature type="chain" id="PRO_5046807027" evidence="1">
    <location>
        <begin position="24"/>
        <end position="136"/>
    </location>
</feature>
<dbReference type="PROSITE" id="PS51257">
    <property type="entry name" value="PROKAR_LIPOPROTEIN"/>
    <property type="match status" value="1"/>
</dbReference>
<accession>A0ABP8MH27</accession>
<gene>
    <name evidence="2" type="ORF">GCM10023189_09560</name>
</gene>